<comment type="caution">
    <text evidence="2">The sequence shown here is derived from an EMBL/GenBank/DDBJ whole genome shotgun (WGS) entry which is preliminary data.</text>
</comment>
<sequence length="230" mass="25769">MRVYRTISRLKVWKFIYCSVAELLDLEEEINMDQIEAPLCEAKFGASVSMFDHLPSIADKEKLDYSSENVLKDVIQMLGTKEEDVEIVGTRISKALAKNPTSWALGCLGALYWRVQGHAPNAINCLRMALMYAPEESRHIPLLSLANILHKAGSLNDALEIALAALQSSPETVVIHFSIGNMYAAQNNFEKAVEYYQSTLALQEKFEPARERLMAIMCKNLINTESDANP</sequence>
<dbReference type="OrthoDB" id="2115703at2759"/>
<dbReference type="GO" id="GO:0030041">
    <property type="term" value="P:actin filament polymerization"/>
    <property type="evidence" value="ECO:0007669"/>
    <property type="project" value="TreeGrafter"/>
</dbReference>
<dbReference type="InterPro" id="IPR011990">
    <property type="entry name" value="TPR-like_helical_dom_sf"/>
</dbReference>
<keyword evidence="1" id="KW-0802">TPR repeat</keyword>
<protein>
    <submittedName>
        <fullName evidence="2">TTC17</fullName>
    </submittedName>
</protein>
<dbReference type="GO" id="GO:0005737">
    <property type="term" value="C:cytoplasm"/>
    <property type="evidence" value="ECO:0007669"/>
    <property type="project" value="TreeGrafter"/>
</dbReference>
<reference evidence="2" key="1">
    <citation type="submission" date="2020-06" db="EMBL/GenBank/DDBJ databases">
        <title>Draft genome of Bugula neritina, a colonial animal packing powerful symbionts and potential medicines.</title>
        <authorList>
            <person name="Rayko M."/>
        </authorList>
    </citation>
    <scope>NUCLEOTIDE SEQUENCE [LARGE SCALE GENOMIC DNA]</scope>
    <source>
        <strain evidence="2">Kwan_BN1</strain>
    </source>
</reference>
<dbReference type="PROSITE" id="PS50005">
    <property type="entry name" value="TPR"/>
    <property type="match status" value="1"/>
</dbReference>
<dbReference type="PANTHER" id="PTHR16091:SF1">
    <property type="entry name" value="TETRATRICOPEPTIDE REPEAT PROTEIN 17"/>
    <property type="match status" value="1"/>
</dbReference>
<evidence type="ECO:0000313" key="3">
    <source>
        <dbReference type="Proteomes" id="UP000593567"/>
    </source>
</evidence>
<keyword evidence="3" id="KW-1185">Reference proteome</keyword>
<dbReference type="Proteomes" id="UP000593567">
    <property type="component" value="Unassembled WGS sequence"/>
</dbReference>
<dbReference type="AlphaFoldDB" id="A0A7J7K2Q2"/>
<gene>
    <name evidence="2" type="ORF">EB796_008771</name>
</gene>
<proteinExistence type="predicted"/>
<dbReference type="InterPro" id="IPR019734">
    <property type="entry name" value="TPR_rpt"/>
</dbReference>
<organism evidence="2 3">
    <name type="scientific">Bugula neritina</name>
    <name type="common">Brown bryozoan</name>
    <name type="synonym">Sertularia neritina</name>
    <dbReference type="NCBI Taxonomy" id="10212"/>
    <lineage>
        <taxon>Eukaryota</taxon>
        <taxon>Metazoa</taxon>
        <taxon>Spiralia</taxon>
        <taxon>Lophotrochozoa</taxon>
        <taxon>Bryozoa</taxon>
        <taxon>Gymnolaemata</taxon>
        <taxon>Cheilostomatida</taxon>
        <taxon>Flustrina</taxon>
        <taxon>Buguloidea</taxon>
        <taxon>Bugulidae</taxon>
        <taxon>Bugula</taxon>
    </lineage>
</organism>
<dbReference type="GO" id="GO:0015629">
    <property type="term" value="C:actin cytoskeleton"/>
    <property type="evidence" value="ECO:0007669"/>
    <property type="project" value="TreeGrafter"/>
</dbReference>
<evidence type="ECO:0000313" key="2">
    <source>
        <dbReference type="EMBL" id="KAF6032920.1"/>
    </source>
</evidence>
<dbReference type="Gene3D" id="1.25.40.10">
    <property type="entry name" value="Tetratricopeptide repeat domain"/>
    <property type="match status" value="1"/>
</dbReference>
<dbReference type="InterPro" id="IPR052630">
    <property type="entry name" value="TTC17"/>
</dbReference>
<dbReference type="SUPFAM" id="SSF48452">
    <property type="entry name" value="TPR-like"/>
    <property type="match status" value="1"/>
</dbReference>
<accession>A0A7J7K2Q2</accession>
<dbReference type="Pfam" id="PF13176">
    <property type="entry name" value="TPR_7"/>
    <property type="match status" value="1"/>
</dbReference>
<feature type="repeat" description="TPR" evidence="1">
    <location>
        <begin position="173"/>
        <end position="206"/>
    </location>
</feature>
<evidence type="ECO:0000256" key="1">
    <source>
        <dbReference type="PROSITE-ProRule" id="PRU00339"/>
    </source>
</evidence>
<dbReference type="SMART" id="SM00028">
    <property type="entry name" value="TPR"/>
    <property type="match status" value="3"/>
</dbReference>
<name>A0A7J7K2Q2_BUGNE</name>
<dbReference type="PANTHER" id="PTHR16091">
    <property type="entry name" value="TTC17 PROTEIN"/>
    <property type="match status" value="1"/>
</dbReference>
<dbReference type="EMBL" id="VXIV02001466">
    <property type="protein sequence ID" value="KAF6032920.1"/>
    <property type="molecule type" value="Genomic_DNA"/>
</dbReference>